<feature type="compositionally biased region" description="Polar residues" evidence="1">
    <location>
        <begin position="186"/>
        <end position="195"/>
    </location>
</feature>
<organism evidence="2 3">
    <name type="scientific">Parnassius apollo</name>
    <name type="common">Apollo butterfly</name>
    <name type="synonym">Papilio apollo</name>
    <dbReference type="NCBI Taxonomy" id="110799"/>
    <lineage>
        <taxon>Eukaryota</taxon>
        <taxon>Metazoa</taxon>
        <taxon>Ecdysozoa</taxon>
        <taxon>Arthropoda</taxon>
        <taxon>Hexapoda</taxon>
        <taxon>Insecta</taxon>
        <taxon>Pterygota</taxon>
        <taxon>Neoptera</taxon>
        <taxon>Endopterygota</taxon>
        <taxon>Lepidoptera</taxon>
        <taxon>Glossata</taxon>
        <taxon>Ditrysia</taxon>
        <taxon>Papilionoidea</taxon>
        <taxon>Papilionidae</taxon>
        <taxon>Parnassiinae</taxon>
        <taxon>Parnassini</taxon>
        <taxon>Parnassius</taxon>
        <taxon>Parnassius</taxon>
    </lineage>
</organism>
<comment type="caution">
    <text evidence="2">The sequence shown here is derived from an EMBL/GenBank/DDBJ whole genome shotgun (WGS) entry which is preliminary data.</text>
</comment>
<sequence>MFKFPEVEYPIRSRLFSNQNNDLMFNETPKSKSEYVNRPSSKTSKKRKYEHKMNSKNSKVTVPPLLESTPKPLNVKDEYFFPSVDYPLDATDLWAPHYWNHIPSIQPEVKSNVKESHIIKATKEIAKIPKGTKSNAATKTNLDSVFVKTNRNNEDTNIESYKILDDRKDIKTGKESVKYEKSITKVTPSHNNCEPSSKLENENKKAGSTSIGNIFNTTTGTVKPNQCITTPYQNCQTLTTAQSTSSYISSSIENVFNELPLTAQITPSPIVETSSYCTEPIKSSMMSLTYTPLTTVPPANNEHFCDIKNQLLFNSTNAELENNSCNNSESEESVNDDAESADEMGYTIMYPEALNSPLTTSTRSPIVSIDVDNTWMYPEFDNHTLNTYSDEVEQYYILVS</sequence>
<feature type="region of interest" description="Disordered" evidence="1">
    <location>
        <begin position="22"/>
        <end position="65"/>
    </location>
</feature>
<reference evidence="2" key="1">
    <citation type="submission" date="2021-04" db="EMBL/GenBank/DDBJ databases">
        <authorList>
            <person name="Tunstrom K."/>
        </authorList>
    </citation>
    <scope>NUCLEOTIDE SEQUENCE</scope>
</reference>
<evidence type="ECO:0000256" key="1">
    <source>
        <dbReference type="SAM" id="MobiDB-lite"/>
    </source>
</evidence>
<dbReference type="AlphaFoldDB" id="A0A8S3WKS0"/>
<feature type="region of interest" description="Disordered" evidence="1">
    <location>
        <begin position="186"/>
        <end position="206"/>
    </location>
</feature>
<evidence type="ECO:0000313" key="2">
    <source>
        <dbReference type="EMBL" id="CAG4963558.1"/>
    </source>
</evidence>
<protein>
    <submittedName>
        <fullName evidence="2">(apollo) hypothetical protein</fullName>
    </submittedName>
</protein>
<dbReference type="Proteomes" id="UP000691718">
    <property type="component" value="Unassembled WGS sequence"/>
</dbReference>
<accession>A0A8S3WKS0</accession>
<dbReference type="OrthoDB" id="6927515at2759"/>
<name>A0A8S3WKS0_PARAO</name>
<dbReference type="EMBL" id="CAJQZP010000478">
    <property type="protein sequence ID" value="CAG4963558.1"/>
    <property type="molecule type" value="Genomic_DNA"/>
</dbReference>
<evidence type="ECO:0000313" key="3">
    <source>
        <dbReference type="Proteomes" id="UP000691718"/>
    </source>
</evidence>
<keyword evidence="3" id="KW-1185">Reference proteome</keyword>
<proteinExistence type="predicted"/>
<gene>
    <name evidence="2" type="ORF">PAPOLLO_LOCUS7012</name>
</gene>